<reference evidence="2 3" key="1">
    <citation type="submission" date="2019-05" db="EMBL/GenBank/DDBJ databases">
        <title>Another draft genome of Portunus trituberculatus and its Hox gene families provides insights of decapod evolution.</title>
        <authorList>
            <person name="Jeong J.-H."/>
            <person name="Song I."/>
            <person name="Kim S."/>
            <person name="Choi T."/>
            <person name="Kim D."/>
            <person name="Ryu S."/>
            <person name="Kim W."/>
        </authorList>
    </citation>
    <scope>NUCLEOTIDE SEQUENCE [LARGE SCALE GENOMIC DNA]</scope>
    <source>
        <tissue evidence="2">Muscle</tissue>
    </source>
</reference>
<sequence length="102" mass="11347">MPTYTAEPFLVRFLLSDHFTLETTLPVQSAPAVSRKRLMVPPSRMVGLVVHVVAWYAAVKGSFADVEALYSVQRTPAHHRGLHRDFKGSGKSPCSTPLDLHY</sequence>
<organism evidence="2 3">
    <name type="scientific">Portunus trituberculatus</name>
    <name type="common">Swimming crab</name>
    <name type="synonym">Neptunus trituberculatus</name>
    <dbReference type="NCBI Taxonomy" id="210409"/>
    <lineage>
        <taxon>Eukaryota</taxon>
        <taxon>Metazoa</taxon>
        <taxon>Ecdysozoa</taxon>
        <taxon>Arthropoda</taxon>
        <taxon>Crustacea</taxon>
        <taxon>Multicrustacea</taxon>
        <taxon>Malacostraca</taxon>
        <taxon>Eumalacostraca</taxon>
        <taxon>Eucarida</taxon>
        <taxon>Decapoda</taxon>
        <taxon>Pleocyemata</taxon>
        <taxon>Brachyura</taxon>
        <taxon>Eubrachyura</taxon>
        <taxon>Portunoidea</taxon>
        <taxon>Portunidae</taxon>
        <taxon>Portuninae</taxon>
        <taxon>Portunus</taxon>
    </lineage>
</organism>
<keyword evidence="3" id="KW-1185">Reference proteome</keyword>
<name>A0A5B7HA84_PORTR</name>
<evidence type="ECO:0000313" key="2">
    <source>
        <dbReference type="EMBL" id="MPC69611.1"/>
    </source>
</evidence>
<dbReference type="OrthoDB" id="10644694at2759"/>
<comment type="caution">
    <text evidence="2">The sequence shown here is derived from an EMBL/GenBank/DDBJ whole genome shotgun (WGS) entry which is preliminary data.</text>
</comment>
<evidence type="ECO:0000313" key="3">
    <source>
        <dbReference type="Proteomes" id="UP000324222"/>
    </source>
</evidence>
<protein>
    <submittedName>
        <fullName evidence="2">Uncharacterized protein</fullName>
    </submittedName>
</protein>
<proteinExistence type="predicted"/>
<feature type="region of interest" description="Disordered" evidence="1">
    <location>
        <begin position="81"/>
        <end position="102"/>
    </location>
</feature>
<gene>
    <name evidence="2" type="ORF">E2C01_063842</name>
</gene>
<evidence type="ECO:0000256" key="1">
    <source>
        <dbReference type="SAM" id="MobiDB-lite"/>
    </source>
</evidence>
<dbReference type="EMBL" id="VSRR010029718">
    <property type="protein sequence ID" value="MPC69611.1"/>
    <property type="molecule type" value="Genomic_DNA"/>
</dbReference>
<accession>A0A5B7HA84</accession>
<dbReference type="AlphaFoldDB" id="A0A5B7HA84"/>
<dbReference type="Proteomes" id="UP000324222">
    <property type="component" value="Unassembled WGS sequence"/>
</dbReference>